<feature type="region of interest" description="Disordered" evidence="1">
    <location>
        <begin position="30"/>
        <end position="173"/>
    </location>
</feature>
<feature type="compositionally biased region" description="Basic and acidic residues" evidence="1">
    <location>
        <begin position="152"/>
        <end position="173"/>
    </location>
</feature>
<sequence>MVYLRPCALATPFRPPYSGDGRALRTCRHARAHESRRRHAKHQRRSRAEEDRRIHVRVQHGAKHRRRQAEAQIQPRIHGAVDPARGAWRRGALDEHVARRPGNADAQARQRGDDQPHHARENAQPHHGQQQRGGHQAQRDGLLQPLHARHQKAADQHAHRPAEHVTRHHQGGD</sequence>
<protein>
    <submittedName>
        <fullName evidence="2">Uncharacterized protein</fullName>
    </submittedName>
</protein>
<accession>A0A644Y6T8</accession>
<feature type="compositionally biased region" description="Basic residues" evidence="1">
    <location>
        <begin position="30"/>
        <end position="45"/>
    </location>
</feature>
<reference evidence="2" key="1">
    <citation type="submission" date="2019-08" db="EMBL/GenBank/DDBJ databases">
        <authorList>
            <person name="Kucharzyk K."/>
            <person name="Murdoch R.W."/>
            <person name="Higgins S."/>
            <person name="Loffler F."/>
        </authorList>
    </citation>
    <scope>NUCLEOTIDE SEQUENCE</scope>
</reference>
<proteinExistence type="predicted"/>
<evidence type="ECO:0000313" key="2">
    <source>
        <dbReference type="EMBL" id="MPM24029.1"/>
    </source>
</evidence>
<comment type="caution">
    <text evidence="2">The sequence shown here is derived from an EMBL/GenBank/DDBJ whole genome shotgun (WGS) entry which is preliminary data.</text>
</comment>
<organism evidence="2">
    <name type="scientific">bioreactor metagenome</name>
    <dbReference type="NCBI Taxonomy" id="1076179"/>
    <lineage>
        <taxon>unclassified sequences</taxon>
        <taxon>metagenomes</taxon>
        <taxon>ecological metagenomes</taxon>
    </lineage>
</organism>
<dbReference type="AlphaFoldDB" id="A0A644Y6T8"/>
<dbReference type="EMBL" id="VSSQ01004169">
    <property type="protein sequence ID" value="MPM24029.1"/>
    <property type="molecule type" value="Genomic_DNA"/>
</dbReference>
<name>A0A644Y6T8_9ZZZZ</name>
<feature type="compositionally biased region" description="Basic and acidic residues" evidence="1">
    <location>
        <begin position="108"/>
        <end position="124"/>
    </location>
</feature>
<feature type="compositionally biased region" description="Low complexity" evidence="1">
    <location>
        <begin position="125"/>
        <end position="136"/>
    </location>
</feature>
<gene>
    <name evidence="2" type="ORF">SDC9_70506</name>
</gene>
<feature type="compositionally biased region" description="Basic residues" evidence="1">
    <location>
        <begin position="54"/>
        <end position="67"/>
    </location>
</feature>
<evidence type="ECO:0000256" key="1">
    <source>
        <dbReference type="SAM" id="MobiDB-lite"/>
    </source>
</evidence>